<accession>A0A6L6QCE6</accession>
<dbReference type="Gene3D" id="3.40.190.10">
    <property type="entry name" value="Periplasmic binding protein-like II"/>
    <property type="match status" value="2"/>
</dbReference>
<gene>
    <name evidence="2" type="ORF">GM658_03790</name>
</gene>
<feature type="signal peptide" evidence="1">
    <location>
        <begin position="1"/>
        <end position="23"/>
    </location>
</feature>
<evidence type="ECO:0000313" key="2">
    <source>
        <dbReference type="EMBL" id="MTW09714.1"/>
    </source>
</evidence>
<keyword evidence="3" id="KW-1185">Reference proteome</keyword>
<organism evidence="2 3">
    <name type="scientific">Massilia eburnea</name>
    <dbReference type="NCBI Taxonomy" id="1776165"/>
    <lineage>
        <taxon>Bacteria</taxon>
        <taxon>Pseudomonadati</taxon>
        <taxon>Pseudomonadota</taxon>
        <taxon>Betaproteobacteria</taxon>
        <taxon>Burkholderiales</taxon>
        <taxon>Oxalobacteraceae</taxon>
        <taxon>Telluria group</taxon>
        <taxon>Massilia</taxon>
    </lineage>
</organism>
<comment type="caution">
    <text evidence="2">The sequence shown here is derived from an EMBL/GenBank/DDBJ whole genome shotgun (WGS) entry which is preliminary data.</text>
</comment>
<reference evidence="2 3" key="1">
    <citation type="submission" date="2019-11" db="EMBL/GenBank/DDBJ databases">
        <title>Type strains purchased from KCTC, JCM and DSMZ.</title>
        <authorList>
            <person name="Lu H."/>
        </authorList>
    </citation>
    <scope>NUCLEOTIDE SEQUENCE [LARGE SCALE GENOMIC DNA]</scope>
    <source>
        <strain evidence="2 3">JCM 31587</strain>
    </source>
</reference>
<evidence type="ECO:0000256" key="1">
    <source>
        <dbReference type="SAM" id="SignalP"/>
    </source>
</evidence>
<dbReference type="OrthoDB" id="547680at2"/>
<protein>
    <submittedName>
        <fullName evidence="2">Transporter substrate-binding domain-containing protein</fullName>
    </submittedName>
</protein>
<dbReference type="RefSeq" id="WP_155452668.1">
    <property type="nucleotide sequence ID" value="NZ_WNKX01000002.1"/>
</dbReference>
<dbReference type="PROSITE" id="PS51257">
    <property type="entry name" value="PROKAR_LIPOPROTEIN"/>
    <property type="match status" value="1"/>
</dbReference>
<dbReference type="AlphaFoldDB" id="A0A6L6QCE6"/>
<sequence>MLKTLQRAAAGLLLAAASTLACAADTASSAPLMRFILPSVTPGSEVQVTYFHLLLRLALEKTEGPFSIEFYPYELTSPRRALEIKRNGVINIMWDGTNVQRERELLPIRVSLVRDLNDYRVFMIRKEDEARFRDVRTLEELRKMTAGAGANWPSVDVLRHNGLKVETTVNYSSLFPMLKAKRFDFMPRGVHEAWAEEQQYGKEGLMVEPTIFLHYRVPFYFFVSKDNKAMAERVERGLKLAQADGSFDKLLNGYPAFRRALAEIAGHKRKVFELELPIGIASDSSKQ</sequence>
<dbReference type="EMBL" id="WNKX01000002">
    <property type="protein sequence ID" value="MTW09714.1"/>
    <property type="molecule type" value="Genomic_DNA"/>
</dbReference>
<dbReference type="Proteomes" id="UP000472320">
    <property type="component" value="Unassembled WGS sequence"/>
</dbReference>
<feature type="chain" id="PRO_5026696289" evidence="1">
    <location>
        <begin position="24"/>
        <end position="287"/>
    </location>
</feature>
<dbReference type="SUPFAM" id="SSF53850">
    <property type="entry name" value="Periplasmic binding protein-like II"/>
    <property type="match status" value="1"/>
</dbReference>
<evidence type="ECO:0000313" key="3">
    <source>
        <dbReference type="Proteomes" id="UP000472320"/>
    </source>
</evidence>
<keyword evidence="1" id="KW-0732">Signal</keyword>
<proteinExistence type="predicted"/>
<name>A0A6L6QCE6_9BURK</name>